<accession>A0A1I0WRX8</accession>
<feature type="transmembrane region" description="Helical" evidence="1">
    <location>
        <begin position="32"/>
        <end position="49"/>
    </location>
</feature>
<dbReference type="STRING" id="498292.SAMN05660845_0941"/>
<keyword evidence="3" id="KW-1185">Reference proteome</keyword>
<dbReference type="Proteomes" id="UP000199604">
    <property type="component" value="Unassembled WGS sequence"/>
</dbReference>
<organism evidence="2 3">
    <name type="scientific">Flavobacterium swingsii</name>
    <dbReference type="NCBI Taxonomy" id="498292"/>
    <lineage>
        <taxon>Bacteria</taxon>
        <taxon>Pseudomonadati</taxon>
        <taxon>Bacteroidota</taxon>
        <taxon>Flavobacteriia</taxon>
        <taxon>Flavobacteriales</taxon>
        <taxon>Flavobacteriaceae</taxon>
        <taxon>Flavobacterium</taxon>
    </lineage>
</organism>
<dbReference type="AlphaFoldDB" id="A0A1I0WRX8"/>
<feature type="transmembrane region" description="Helical" evidence="1">
    <location>
        <begin position="7"/>
        <end position="26"/>
    </location>
</feature>
<evidence type="ECO:0000313" key="3">
    <source>
        <dbReference type="Proteomes" id="UP000199604"/>
    </source>
</evidence>
<reference evidence="3" key="1">
    <citation type="submission" date="2016-10" db="EMBL/GenBank/DDBJ databases">
        <authorList>
            <person name="Varghese N."/>
            <person name="Submissions S."/>
        </authorList>
    </citation>
    <scope>NUCLEOTIDE SEQUENCE [LARGE SCALE GENOMIC DNA]</scope>
    <source>
        <strain evidence="3">DSM 21789</strain>
    </source>
</reference>
<dbReference type="EMBL" id="FOJT01000002">
    <property type="protein sequence ID" value="SFA91284.1"/>
    <property type="molecule type" value="Genomic_DNA"/>
</dbReference>
<dbReference type="OrthoDB" id="1179771at2"/>
<protein>
    <submittedName>
        <fullName evidence="2">Uncharacterized protein</fullName>
    </submittedName>
</protein>
<sequence length="77" mass="9001">MSKKTKSFVYNFIGFAIIFFTVRYLVGTYTNLEGYWIPVTAFVVGTILAPKFQTIQTNEGEKLFMKWLFIKGFKEIK</sequence>
<evidence type="ECO:0000313" key="2">
    <source>
        <dbReference type="EMBL" id="SFA91284.1"/>
    </source>
</evidence>
<dbReference type="RefSeq" id="WP_091474454.1">
    <property type="nucleotide sequence ID" value="NZ_FOJT01000002.1"/>
</dbReference>
<evidence type="ECO:0000256" key="1">
    <source>
        <dbReference type="SAM" id="Phobius"/>
    </source>
</evidence>
<proteinExistence type="predicted"/>
<gene>
    <name evidence="2" type="ORF">SAMN05660845_0941</name>
</gene>
<keyword evidence="1" id="KW-1133">Transmembrane helix</keyword>
<keyword evidence="1" id="KW-0812">Transmembrane</keyword>
<keyword evidence="1" id="KW-0472">Membrane</keyword>
<name>A0A1I0WRX8_9FLAO</name>